<evidence type="ECO:0000259" key="1">
    <source>
        <dbReference type="Pfam" id="PF14266"/>
    </source>
</evidence>
<gene>
    <name evidence="2" type="ORF">ERS852473_00832</name>
</gene>
<evidence type="ECO:0000313" key="3">
    <source>
        <dbReference type="Proteomes" id="UP000095488"/>
    </source>
</evidence>
<dbReference type="Proteomes" id="UP000095488">
    <property type="component" value="Unassembled WGS sequence"/>
</dbReference>
<evidence type="ECO:0000313" key="2">
    <source>
        <dbReference type="EMBL" id="CUN68003.1"/>
    </source>
</evidence>
<comment type="caution">
    <text evidence="2">The sequence shown here is derived from an EMBL/GenBank/DDBJ whole genome shotgun (WGS) entry which is preliminary data.</text>
</comment>
<protein>
    <recommendedName>
        <fullName evidence="1">Putative component of 'biosynthetic module' domain-containing protein</fullName>
    </recommendedName>
</protein>
<accession>A0ABM9UNR1</accession>
<keyword evidence="3" id="KW-1185">Reference proteome</keyword>
<name>A0ABM9UNR1_SARVE</name>
<organism evidence="2 3">
    <name type="scientific">Sarcina ventriculi</name>
    <name type="common">Clostridium ventriculi</name>
    <dbReference type="NCBI Taxonomy" id="1267"/>
    <lineage>
        <taxon>Bacteria</taxon>
        <taxon>Bacillati</taxon>
        <taxon>Bacillota</taxon>
        <taxon>Clostridia</taxon>
        <taxon>Eubacteriales</taxon>
        <taxon>Clostridiaceae</taxon>
        <taxon>Sarcina</taxon>
    </lineage>
</organism>
<feature type="domain" description="Putative component of 'biosynthetic module'" evidence="1">
    <location>
        <begin position="282"/>
        <end position="498"/>
    </location>
</feature>
<feature type="domain" description="Putative component of 'biosynthetic module'" evidence="1">
    <location>
        <begin position="34"/>
        <end position="255"/>
    </location>
</feature>
<dbReference type="EMBL" id="CYZR01000002">
    <property type="protein sequence ID" value="CUN68003.1"/>
    <property type="molecule type" value="Genomic_DNA"/>
</dbReference>
<sequence length="530" mass="62716">MLKWGEKCLNVDLEDIISKVYTSKYNRENTFSGEFKNVFYRFIGVENTNNYNNILKKIQKKVNENIDVMIVFDNSIDLLGEMELIEYIYKEIENMDVYNISKEQINILNNIEINNKFLKALEYVCNLSINNENFFSESVRNNFITKLIVWGYSYLRNINFDKDINPKCIYYGDIERHSIYFLILLYLMGFDVIYINPLKEEFFNEIDRDNLSKCIKYLNILSVESFDYRASKGEDIEKTQTITKQIQKDIQDTLFSDIDIFKAWQFRGGYTKSILLDTILEDIYTYFSEPAKLREGFKVDKDINTVKIPCFFYKIDGEYKDILNYQKLVKYCVENSDTLFFNTGYISKDENFNDDMYKLMFLRLGDGTFDIDGIKKLPIYKFSKYSEETQNFLLKKFNETILDKSLFTKPLKDTEILKLLSLVLSLNDLIVRHIDNFDFTSNVPKIVIYLDDENVISDSMVMILAYIHKIGLDIIIFNPSGLSNLGKIIRNDRFNYIRLEKMEYESKYKKLMLTKNIKGKVGAISKFFKF</sequence>
<reference evidence="2 3" key="1">
    <citation type="submission" date="2015-09" db="EMBL/GenBank/DDBJ databases">
        <authorList>
            <consortium name="Pathogen Informatics"/>
        </authorList>
    </citation>
    <scope>NUCLEOTIDE SEQUENCE [LARGE SCALE GENOMIC DNA]</scope>
    <source>
        <strain evidence="2 3">2789STDY5834858</strain>
    </source>
</reference>
<dbReference type="InterPro" id="IPR025647">
    <property type="entry name" value="YceG_bac"/>
</dbReference>
<dbReference type="Pfam" id="PF14266">
    <property type="entry name" value="YceG_bac"/>
    <property type="match status" value="2"/>
</dbReference>
<proteinExistence type="predicted"/>